<keyword evidence="2 4" id="KW-0472">Membrane</keyword>
<dbReference type="Proteomes" id="UP000033434">
    <property type="component" value="Unassembled WGS sequence"/>
</dbReference>
<evidence type="ECO:0000313" key="7">
    <source>
        <dbReference type="EMBL" id="KKE82063.1"/>
    </source>
</evidence>
<feature type="domain" description="TonB-dependent receptor plug" evidence="6">
    <location>
        <begin position="81"/>
        <end position="167"/>
    </location>
</feature>
<dbReference type="InterPro" id="IPR037066">
    <property type="entry name" value="Plug_dom_sf"/>
</dbReference>
<dbReference type="Gene3D" id="2.40.170.20">
    <property type="entry name" value="TonB-dependent receptor, beta-barrel domain"/>
    <property type="match status" value="1"/>
</dbReference>
<dbReference type="InterPro" id="IPR012910">
    <property type="entry name" value="Plug_dom"/>
</dbReference>
<evidence type="ECO:0000256" key="3">
    <source>
        <dbReference type="ARBA" id="ARBA00023237"/>
    </source>
</evidence>
<evidence type="ECO:0000256" key="4">
    <source>
        <dbReference type="RuleBase" id="RU003357"/>
    </source>
</evidence>
<proteinExistence type="inferred from homology"/>
<protein>
    <recommendedName>
        <fullName evidence="9">TonB-dependent receptor plug domain-containing protein</fullName>
    </recommendedName>
</protein>
<dbReference type="PATRIC" id="fig|1129367.4.peg.4100"/>
<dbReference type="SUPFAM" id="SSF56935">
    <property type="entry name" value="Porins"/>
    <property type="match status" value="1"/>
</dbReference>
<evidence type="ECO:0000259" key="5">
    <source>
        <dbReference type="Pfam" id="PF00593"/>
    </source>
</evidence>
<evidence type="ECO:0000313" key="8">
    <source>
        <dbReference type="Proteomes" id="UP000033434"/>
    </source>
</evidence>
<name>A0A0F6A7G4_9GAMM</name>
<dbReference type="AlphaFoldDB" id="A0A0F6A7G4"/>
<dbReference type="InterPro" id="IPR036942">
    <property type="entry name" value="Beta-barrel_TonB_sf"/>
</dbReference>
<comment type="similarity">
    <text evidence="4">Belongs to the TonB-dependent receptor family.</text>
</comment>
<organism evidence="7 8">
    <name type="scientific">Pseudoalteromonas luteoviolacea S4054</name>
    <dbReference type="NCBI Taxonomy" id="1129367"/>
    <lineage>
        <taxon>Bacteria</taxon>
        <taxon>Pseudomonadati</taxon>
        <taxon>Pseudomonadota</taxon>
        <taxon>Gammaproteobacteria</taxon>
        <taxon>Alteromonadales</taxon>
        <taxon>Pseudoalteromonadaceae</taxon>
        <taxon>Pseudoalteromonas</taxon>
    </lineage>
</organism>
<dbReference type="Pfam" id="PF07715">
    <property type="entry name" value="Plug"/>
    <property type="match status" value="1"/>
</dbReference>
<evidence type="ECO:0000256" key="1">
    <source>
        <dbReference type="ARBA" id="ARBA00004442"/>
    </source>
</evidence>
<dbReference type="InterPro" id="IPR000531">
    <property type="entry name" value="Beta-barrel_TonB"/>
</dbReference>
<keyword evidence="3" id="KW-0998">Cell outer membrane</keyword>
<evidence type="ECO:0008006" key="9">
    <source>
        <dbReference type="Google" id="ProtNLM"/>
    </source>
</evidence>
<dbReference type="PANTHER" id="PTHR40980">
    <property type="entry name" value="PLUG DOMAIN-CONTAINING PROTEIN"/>
    <property type="match status" value="1"/>
</dbReference>
<dbReference type="PANTHER" id="PTHR40980:SF5">
    <property type="entry name" value="TONB-DEPENDENT RECEPTOR"/>
    <property type="match status" value="1"/>
</dbReference>
<dbReference type="Pfam" id="PF00593">
    <property type="entry name" value="TonB_dep_Rec_b-barrel"/>
    <property type="match status" value="1"/>
</dbReference>
<reference evidence="7 8" key="1">
    <citation type="journal article" date="2015" name="BMC Genomics">
        <title>Genome mining reveals unlocked bioactive potential of marine Gram-negative bacteria.</title>
        <authorList>
            <person name="Machado H."/>
            <person name="Sonnenschein E.C."/>
            <person name="Melchiorsen J."/>
            <person name="Gram L."/>
        </authorList>
    </citation>
    <scope>NUCLEOTIDE SEQUENCE [LARGE SCALE GENOMIC DNA]</scope>
    <source>
        <strain evidence="7 8">S4054</strain>
    </source>
</reference>
<feature type="domain" description="TonB-dependent receptor-like beta-barrel" evidence="5">
    <location>
        <begin position="452"/>
        <end position="893"/>
    </location>
</feature>
<comment type="subcellular location">
    <subcellularLocation>
        <location evidence="1 4">Cell outer membrane</location>
    </subcellularLocation>
</comment>
<accession>A0A0F6A7G4</accession>
<dbReference type="EMBL" id="AUXW01000171">
    <property type="protein sequence ID" value="KKE82063.1"/>
    <property type="molecule type" value="Genomic_DNA"/>
</dbReference>
<dbReference type="Gene3D" id="2.170.130.10">
    <property type="entry name" value="TonB-dependent receptor, plug domain"/>
    <property type="match status" value="1"/>
</dbReference>
<dbReference type="GO" id="GO:0009279">
    <property type="term" value="C:cell outer membrane"/>
    <property type="evidence" value="ECO:0007669"/>
    <property type="project" value="UniProtKB-SubCell"/>
</dbReference>
<sequence length="924" mass="103228">MEGRFNAPFVNRNFGLEELQMKPIKVFKTNLITISLLSLLSPLSTQVIAQETAQEIEEVVAVGSRLKGSASAVIEERKNQAFVADIMGAEQISRTGDSDAASALRRVTGLSLVNDKFIYVRGLGERYSSVRLNGAQVPSPDLTRNVIPLDIFPSSIIESLAVQKAYSPNMPAAFGGGDVNIRTKSIPNDRVIKLEVGVTHKDTNSTGFVYNGSDDDWLGEDDGLRAMPSTMNAALNKYINGISDISVLNIRDIESKERGEAVSQAEAIAINKTLTKSLHRDFGMVEKDLDPDFGGKLVYGDRFEDLFGFGGSLGFLFSAAYDHEWSHSKGYSAVLSSVDVKPEDCGKSDLECYSARTDKESTKKNVKLNSSLNIGYKLDGHDVNASYMMLRDTEDEASISLYQEPSKSLSIANGEIQRKNLTSFEQRELEVIQFRGTHNIEYDFIKGVGFDWQYTDSTATTDIPSELEITARDRYTDGVYTDTYTSGPLGGDPFLYRFVEMEDKVENFGWNLSKAFYFDSSEVELKGGAYYVDKTREYKTDFFKYRFGPTENIILATNKNEALGIGSIFKDDSRVDNTEIEILFQEPTADDYIAAQKIDAYYGSFDYVYANDWRLSGGLRYEDFRQVALAFSRSVFDAELLNDKLSAEAIQEASVMEDETFGSLSMTYSQPTYQVRAGWGQTIVRPDLRELTPVQYQDPLTDYRTLGNPTLKSSHLDNFDVRVEFYFESGDNFSVGAFYKDIDKPIEAQLNERDGRFTLEFENADSAYVYGLEAEWLVELSSDFLGGAFFTSGNLTVSDSEVEILESARGDLTNLKRRMTGHSKYVANLQLNYDSHNGNHQGSLIYNVFGDRILAAGVNGFDDAYEQPINSLDAVYSYYPTFSTTVTLKVKNLLGQDFEVEQNGALIRSQESAQQVSLDFAVEF</sequence>
<keyword evidence="4" id="KW-0798">TonB box</keyword>
<evidence type="ECO:0000259" key="6">
    <source>
        <dbReference type="Pfam" id="PF07715"/>
    </source>
</evidence>
<comment type="caution">
    <text evidence="7">The sequence shown here is derived from an EMBL/GenBank/DDBJ whole genome shotgun (WGS) entry which is preliminary data.</text>
</comment>
<gene>
    <name evidence="7" type="ORF">N479_20140</name>
</gene>
<evidence type="ECO:0000256" key="2">
    <source>
        <dbReference type="ARBA" id="ARBA00023136"/>
    </source>
</evidence>